<feature type="domain" description="SHSP" evidence="2">
    <location>
        <begin position="23"/>
        <end position="126"/>
    </location>
</feature>
<gene>
    <name evidence="3" type="ORF">Ga0080559_TMP2851</name>
</gene>
<dbReference type="EMBL" id="CP014796">
    <property type="protein sequence ID" value="APX23647.1"/>
    <property type="molecule type" value="Genomic_DNA"/>
</dbReference>
<evidence type="ECO:0000259" key="2">
    <source>
        <dbReference type="PROSITE" id="PS01031"/>
    </source>
</evidence>
<evidence type="ECO:0000313" key="3">
    <source>
        <dbReference type="EMBL" id="APX23647.1"/>
    </source>
</evidence>
<dbReference type="AlphaFoldDB" id="A0A1U7D640"/>
<keyword evidence="4" id="KW-1185">Reference proteome</keyword>
<organism evidence="3 4">
    <name type="scientific">Salipiger profundus</name>
    <dbReference type="NCBI Taxonomy" id="1229727"/>
    <lineage>
        <taxon>Bacteria</taxon>
        <taxon>Pseudomonadati</taxon>
        <taxon>Pseudomonadota</taxon>
        <taxon>Alphaproteobacteria</taxon>
        <taxon>Rhodobacterales</taxon>
        <taxon>Roseobacteraceae</taxon>
        <taxon>Salipiger</taxon>
    </lineage>
</organism>
<dbReference type="STRING" id="1229727.Ga0080559_TMP2851"/>
<dbReference type="InterPro" id="IPR002068">
    <property type="entry name" value="A-crystallin/Hsp20_dom"/>
</dbReference>
<accession>A0A1U7D640</accession>
<keyword evidence="3" id="KW-0346">Stress response</keyword>
<dbReference type="SUPFAM" id="SSF49764">
    <property type="entry name" value="HSP20-like chaperones"/>
    <property type="match status" value="1"/>
</dbReference>
<sequence>MLSDALSRLKRIEALQRLDFGVSPHDGWEPPMDLIETETELLAYVALPGVDTETIEIDASAGRLRLSGRRDRPEALRNAAILRLELPWGRFERQVAIPDAPYRVTREVCPGGLLIRLAKISRGAVA</sequence>
<evidence type="ECO:0000256" key="1">
    <source>
        <dbReference type="PROSITE-ProRule" id="PRU00285"/>
    </source>
</evidence>
<comment type="similarity">
    <text evidence="1">Belongs to the small heat shock protein (HSP20) family.</text>
</comment>
<dbReference type="CDD" id="cd06464">
    <property type="entry name" value="ACD_sHsps-like"/>
    <property type="match status" value="1"/>
</dbReference>
<dbReference type="OrthoDB" id="9792695at2"/>
<reference evidence="3 4" key="1">
    <citation type="submission" date="2016-03" db="EMBL/GenBank/DDBJ databases">
        <title>Deep-sea bacteria in the southern Pacific.</title>
        <authorList>
            <person name="Tang K."/>
        </authorList>
    </citation>
    <scope>NUCLEOTIDE SEQUENCE [LARGE SCALE GENOMIC DNA]</scope>
    <source>
        <strain evidence="3 4">JLT2016</strain>
    </source>
</reference>
<dbReference type="KEGG" id="tpro:Ga0080559_TMP2851"/>
<name>A0A1U7D640_9RHOB</name>
<dbReference type="PROSITE" id="PS01031">
    <property type="entry name" value="SHSP"/>
    <property type="match status" value="1"/>
</dbReference>
<dbReference type="Proteomes" id="UP000186559">
    <property type="component" value="Chromosome"/>
</dbReference>
<proteinExistence type="inferred from homology"/>
<dbReference type="Gene3D" id="2.60.40.790">
    <property type="match status" value="1"/>
</dbReference>
<protein>
    <submittedName>
        <fullName evidence="3">Heat shock protein</fullName>
    </submittedName>
</protein>
<dbReference type="InterPro" id="IPR008978">
    <property type="entry name" value="HSP20-like_chaperone"/>
</dbReference>
<evidence type="ECO:0000313" key="4">
    <source>
        <dbReference type="Proteomes" id="UP000186559"/>
    </source>
</evidence>